<dbReference type="EMBL" id="GEDG01024516">
    <property type="protein sequence ID" value="JAP15913.1"/>
    <property type="molecule type" value="Transcribed_RNA"/>
</dbReference>
<dbReference type="AlphaFoldDB" id="A0A0V0H7M4"/>
<organism evidence="1">
    <name type="scientific">Solanum chacoense</name>
    <name type="common">Chaco potato</name>
    <dbReference type="NCBI Taxonomy" id="4108"/>
    <lineage>
        <taxon>Eukaryota</taxon>
        <taxon>Viridiplantae</taxon>
        <taxon>Streptophyta</taxon>
        <taxon>Embryophyta</taxon>
        <taxon>Tracheophyta</taxon>
        <taxon>Spermatophyta</taxon>
        <taxon>Magnoliopsida</taxon>
        <taxon>eudicotyledons</taxon>
        <taxon>Gunneridae</taxon>
        <taxon>Pentapetalae</taxon>
        <taxon>asterids</taxon>
        <taxon>lamiids</taxon>
        <taxon>Solanales</taxon>
        <taxon>Solanaceae</taxon>
        <taxon>Solanoideae</taxon>
        <taxon>Solaneae</taxon>
        <taxon>Solanum</taxon>
    </lineage>
</organism>
<sequence length="78" mass="8480">QPNQEKLKPCRTSLRPPSSILLAGAVPAGGPFPSFCQYSTLFVGVRASFCAPRLVPRDTCHLTPETVLLHLVMELSCK</sequence>
<reference evidence="1" key="1">
    <citation type="submission" date="2015-12" db="EMBL/GenBank/DDBJ databases">
        <title>Gene expression during late stages of embryo sac development: a critical building block for successful pollen-pistil interactions.</title>
        <authorList>
            <person name="Liu Y."/>
            <person name="Joly V."/>
            <person name="Sabar M."/>
            <person name="Matton D.P."/>
        </authorList>
    </citation>
    <scope>NUCLEOTIDE SEQUENCE</scope>
</reference>
<name>A0A0V0H7M4_SOLCH</name>
<proteinExistence type="predicted"/>
<evidence type="ECO:0000313" key="1">
    <source>
        <dbReference type="EMBL" id="JAP15913.1"/>
    </source>
</evidence>
<protein>
    <submittedName>
        <fullName evidence="1">Putative ovule protein</fullName>
    </submittedName>
</protein>
<accession>A0A0V0H7M4</accession>
<feature type="non-terminal residue" evidence="1">
    <location>
        <position position="1"/>
    </location>
</feature>